<keyword evidence="5" id="KW-1133">Transmembrane helix</keyword>
<dbReference type="InterPro" id="IPR036770">
    <property type="entry name" value="Ankyrin_rpt-contain_sf"/>
</dbReference>
<comment type="caution">
    <text evidence="7">The sequence shown here is derived from an EMBL/GenBank/DDBJ whole genome shotgun (WGS) entry which is preliminary data.</text>
</comment>
<feature type="region of interest" description="Disordered" evidence="4">
    <location>
        <begin position="1"/>
        <end position="20"/>
    </location>
</feature>
<dbReference type="PROSITE" id="PS50042">
    <property type="entry name" value="CNMP_BINDING_3"/>
    <property type="match status" value="1"/>
</dbReference>
<gene>
    <name evidence="7" type="ORF">WJX72_011623</name>
</gene>
<keyword evidence="1" id="KW-0630">Potassium</keyword>
<keyword evidence="3" id="KW-0040">ANK repeat</keyword>
<dbReference type="EMBL" id="JALJOR010000018">
    <property type="protein sequence ID" value="KAK9804415.1"/>
    <property type="molecule type" value="Genomic_DNA"/>
</dbReference>
<keyword evidence="2" id="KW-0407">Ion channel</keyword>
<dbReference type="GO" id="GO:0005249">
    <property type="term" value="F:voltage-gated potassium channel activity"/>
    <property type="evidence" value="ECO:0007669"/>
    <property type="project" value="InterPro"/>
</dbReference>
<dbReference type="SUPFAM" id="SSF48403">
    <property type="entry name" value="Ankyrin repeat"/>
    <property type="match status" value="2"/>
</dbReference>
<dbReference type="PANTHER" id="PTHR45743">
    <property type="entry name" value="POTASSIUM CHANNEL AKT1"/>
    <property type="match status" value="1"/>
</dbReference>
<dbReference type="SMART" id="SM00248">
    <property type="entry name" value="ANK"/>
    <property type="match status" value="9"/>
</dbReference>
<reference evidence="7 8" key="1">
    <citation type="journal article" date="2024" name="Nat. Commun.">
        <title>Phylogenomics reveals the evolutionary origins of lichenization in chlorophyte algae.</title>
        <authorList>
            <person name="Puginier C."/>
            <person name="Libourel C."/>
            <person name="Otte J."/>
            <person name="Skaloud P."/>
            <person name="Haon M."/>
            <person name="Grisel S."/>
            <person name="Petersen M."/>
            <person name="Berrin J.G."/>
            <person name="Delaux P.M."/>
            <person name="Dal Grande F."/>
            <person name="Keller J."/>
        </authorList>
    </citation>
    <scope>NUCLEOTIDE SEQUENCE [LARGE SCALE GENOMIC DNA]</scope>
    <source>
        <strain evidence="7 8">SAG 2043</strain>
    </source>
</reference>
<dbReference type="Gene3D" id="1.25.40.20">
    <property type="entry name" value="Ankyrin repeat-containing domain"/>
    <property type="match status" value="4"/>
</dbReference>
<dbReference type="SUPFAM" id="SSF81324">
    <property type="entry name" value="Voltage-gated potassium channels"/>
    <property type="match status" value="1"/>
</dbReference>
<dbReference type="Pfam" id="PF12796">
    <property type="entry name" value="Ank_2"/>
    <property type="match status" value="4"/>
</dbReference>
<evidence type="ECO:0000256" key="2">
    <source>
        <dbReference type="ARBA" id="ARBA00022882"/>
    </source>
</evidence>
<dbReference type="InterPro" id="IPR045319">
    <property type="entry name" value="KAT/AKT"/>
</dbReference>
<dbReference type="InterPro" id="IPR013099">
    <property type="entry name" value="K_chnl_dom"/>
</dbReference>
<keyword evidence="2" id="KW-0406">Ion transport</keyword>
<evidence type="ECO:0000256" key="4">
    <source>
        <dbReference type="SAM" id="MobiDB-lite"/>
    </source>
</evidence>
<dbReference type="InterPro" id="IPR000595">
    <property type="entry name" value="cNMP-bd_dom"/>
</dbReference>
<dbReference type="SMART" id="SM00100">
    <property type="entry name" value="cNMP"/>
    <property type="match status" value="1"/>
</dbReference>
<dbReference type="Gene3D" id="2.60.120.10">
    <property type="entry name" value="Jelly Rolls"/>
    <property type="match status" value="1"/>
</dbReference>
<name>A0AAW1P297_9CHLO</name>
<dbReference type="Gene3D" id="1.10.287.70">
    <property type="match status" value="1"/>
</dbReference>
<dbReference type="InterPro" id="IPR014710">
    <property type="entry name" value="RmlC-like_jellyroll"/>
</dbReference>
<evidence type="ECO:0000256" key="5">
    <source>
        <dbReference type="SAM" id="Phobius"/>
    </source>
</evidence>
<dbReference type="CDD" id="cd00038">
    <property type="entry name" value="CAP_ED"/>
    <property type="match status" value="1"/>
</dbReference>
<feature type="transmembrane region" description="Helical" evidence="5">
    <location>
        <begin position="300"/>
        <end position="318"/>
    </location>
</feature>
<feature type="domain" description="Cyclic nucleotide-binding" evidence="6">
    <location>
        <begin position="426"/>
        <end position="562"/>
    </location>
</feature>
<dbReference type="GO" id="GO:0034702">
    <property type="term" value="C:monoatomic ion channel complex"/>
    <property type="evidence" value="ECO:0007669"/>
    <property type="project" value="UniProtKB-KW"/>
</dbReference>
<dbReference type="PROSITE" id="PS50297">
    <property type="entry name" value="ANK_REP_REGION"/>
    <property type="match status" value="3"/>
</dbReference>
<dbReference type="PANTHER" id="PTHR45743:SF2">
    <property type="entry name" value="POTASSIUM CHANNEL AKT1"/>
    <property type="match status" value="1"/>
</dbReference>
<dbReference type="Pfam" id="PF07885">
    <property type="entry name" value="Ion_trans_2"/>
    <property type="match status" value="1"/>
</dbReference>
<keyword evidence="1" id="KW-0633">Potassium transport</keyword>
<feature type="repeat" description="ANK" evidence="3">
    <location>
        <begin position="703"/>
        <end position="735"/>
    </location>
</feature>
<feature type="transmembrane region" description="Helical" evidence="5">
    <location>
        <begin position="324"/>
        <end position="349"/>
    </location>
</feature>
<dbReference type="PROSITE" id="PS50088">
    <property type="entry name" value="ANK_REPEAT"/>
    <property type="match status" value="3"/>
</dbReference>
<dbReference type="InterPro" id="IPR002110">
    <property type="entry name" value="Ankyrin_rpt"/>
</dbReference>
<sequence>MDDKPLPQINGPSPITTSTLPSTNSLNIAKLKNTGSSRVLDSRDSFGLGNLDRQSVRTNVLPAIGSQKWRGTKERWMQDRALLPRFMLHPYSPRYRSWLTIITIAAAFTGFFQTWVVAFQEQPGLKPYKDGQAFINYILTILFFIDIAIHFNLARLEEEVLITDRRIIARCYVRGRFFVDLVSTINFEWIAVGIYSSTRPAGWVNDNLARYLSLLSLLHLLRMYKLKWFFDWLNYNTAVDLLYSTLLRNYTVVLYWVHWNACAVYFVARQYHFAPNTWIVGSNSALFEASSVAERYILSLYYSMTTFATVGYGDFHIYNVAEAVVMILFMTSNIVLGAWILGSITVLVVRSDKRTGKYRMRSGNLELYSRLNNLPPELRDSMQSHLRLQFNNEEAADEQVLAIYPNTIRRRILRHLYLSQVKKCYLFGHCTQKFLDALLAAARVDLYMPRVDILSEGDHVSELHIVVAGMLEQLMPGVDQGPEDLVLDLSTNISIHGCSARRLLVEGDAFGETAFFTEVPSLYSVRTLTTVRVLVVPRTAYASILNTFPIGARSVLQALLHKHEQNVAHELRGTRASLNNLSIASLLQHAPADLAYSHASPEMMADRRVVDDTAHAHTLLQQRGPGQGSGGDGGINILGRPLTTRQEQAISRLLRVRTLVEQVATKQDEDRRLDFLTAASHADIAQLRTMIQHGFDVNSTDYDGRTALMLACVKGHADVVSVLLAAGAQASLKDSQGNMALNEACINGHDNLIAMLTAHGARMDEISGKEQATALCWAVFEGNLPLLRRYLAAGMDVNAQNFDLRTALHISASEGSLAAVRILVEDFKAHLDTRDRWDATPLDEAIRVGAASVATYLRGVCPPELVKQVDMQQLEKRTMKFLYASSRGDVATMQQMLEAGCNPNCADYDGRTALMLACVDKHAPVVALLLSAGADTSLHDNLGNTALTEACKYGADECIDLIVKKNGQLGIEGVRCAVQLCIAVFEHDLVLVNRYISAGADINASDFDGRTALHIAASDGHLETVRVLVEGGANIHQLDRWGHTAIDDAVAGQHTEVETHLREAAAKLAHMSGRPSWEKGTTLHYNN</sequence>
<dbReference type="SUPFAM" id="SSF51206">
    <property type="entry name" value="cAMP-binding domain-like"/>
    <property type="match status" value="1"/>
</dbReference>
<protein>
    <recommendedName>
        <fullName evidence="6">Cyclic nucleotide-binding domain-containing protein</fullName>
    </recommendedName>
</protein>
<keyword evidence="8" id="KW-1185">Reference proteome</keyword>
<dbReference type="Proteomes" id="UP001489004">
    <property type="component" value="Unassembled WGS sequence"/>
</dbReference>
<evidence type="ECO:0000313" key="8">
    <source>
        <dbReference type="Proteomes" id="UP001489004"/>
    </source>
</evidence>
<feature type="repeat" description="ANK" evidence="3">
    <location>
        <begin position="1008"/>
        <end position="1040"/>
    </location>
</feature>
<evidence type="ECO:0000256" key="1">
    <source>
        <dbReference type="ARBA" id="ARBA00022826"/>
    </source>
</evidence>
<keyword evidence="5" id="KW-0472">Membrane</keyword>
<evidence type="ECO:0000259" key="6">
    <source>
        <dbReference type="PROSITE" id="PS50042"/>
    </source>
</evidence>
<feature type="transmembrane region" description="Helical" evidence="5">
    <location>
        <begin position="177"/>
        <end position="196"/>
    </location>
</feature>
<organism evidence="7 8">
    <name type="scientific">[Myrmecia] bisecta</name>
    <dbReference type="NCBI Taxonomy" id="41462"/>
    <lineage>
        <taxon>Eukaryota</taxon>
        <taxon>Viridiplantae</taxon>
        <taxon>Chlorophyta</taxon>
        <taxon>core chlorophytes</taxon>
        <taxon>Trebouxiophyceae</taxon>
        <taxon>Trebouxiales</taxon>
        <taxon>Trebouxiaceae</taxon>
        <taxon>Myrmecia</taxon>
    </lineage>
</organism>
<dbReference type="AlphaFoldDB" id="A0AAW1P297"/>
<feature type="transmembrane region" description="Helical" evidence="5">
    <location>
        <begin position="208"/>
        <end position="224"/>
    </location>
</feature>
<feature type="transmembrane region" description="Helical" evidence="5">
    <location>
        <begin position="95"/>
        <end position="114"/>
    </location>
</feature>
<keyword evidence="2" id="KW-0851">Voltage-gated channel</keyword>
<keyword evidence="1" id="KW-0631">Potassium channel</keyword>
<evidence type="ECO:0000256" key="3">
    <source>
        <dbReference type="PROSITE-ProRule" id="PRU00023"/>
    </source>
</evidence>
<keyword evidence="5" id="KW-0812">Transmembrane</keyword>
<dbReference type="InterPro" id="IPR018490">
    <property type="entry name" value="cNMP-bd_dom_sf"/>
</dbReference>
<feature type="repeat" description="ANK" evidence="3">
    <location>
        <begin position="909"/>
        <end position="941"/>
    </location>
</feature>
<feature type="transmembrane region" description="Helical" evidence="5">
    <location>
        <begin position="134"/>
        <end position="156"/>
    </location>
</feature>
<keyword evidence="2" id="KW-0813">Transport</keyword>
<accession>A0AAW1P297</accession>
<evidence type="ECO:0000313" key="7">
    <source>
        <dbReference type="EMBL" id="KAK9804415.1"/>
    </source>
</evidence>
<proteinExistence type="predicted"/>